<keyword evidence="3" id="KW-1185">Reference proteome</keyword>
<dbReference type="EMBL" id="CM029047">
    <property type="protein sequence ID" value="KAG2583332.1"/>
    <property type="molecule type" value="Genomic_DNA"/>
</dbReference>
<gene>
    <name evidence="2" type="ORF">PVAP13_6KG139906</name>
</gene>
<proteinExistence type="predicted"/>
<accession>A0A8T0RBQ5</accession>
<name>A0A8T0RBQ5_PANVG</name>
<feature type="region of interest" description="Disordered" evidence="1">
    <location>
        <begin position="16"/>
        <end position="98"/>
    </location>
</feature>
<evidence type="ECO:0000313" key="2">
    <source>
        <dbReference type="EMBL" id="KAG2583332.1"/>
    </source>
</evidence>
<evidence type="ECO:0000313" key="3">
    <source>
        <dbReference type="Proteomes" id="UP000823388"/>
    </source>
</evidence>
<feature type="compositionally biased region" description="Low complexity" evidence="1">
    <location>
        <begin position="156"/>
        <end position="166"/>
    </location>
</feature>
<feature type="compositionally biased region" description="Low complexity" evidence="1">
    <location>
        <begin position="40"/>
        <end position="53"/>
    </location>
</feature>
<dbReference type="Proteomes" id="UP000823388">
    <property type="component" value="Chromosome 6K"/>
</dbReference>
<protein>
    <submittedName>
        <fullName evidence="2">Uncharacterized protein</fullName>
    </submittedName>
</protein>
<organism evidence="2 3">
    <name type="scientific">Panicum virgatum</name>
    <name type="common">Blackwell switchgrass</name>
    <dbReference type="NCBI Taxonomy" id="38727"/>
    <lineage>
        <taxon>Eukaryota</taxon>
        <taxon>Viridiplantae</taxon>
        <taxon>Streptophyta</taxon>
        <taxon>Embryophyta</taxon>
        <taxon>Tracheophyta</taxon>
        <taxon>Spermatophyta</taxon>
        <taxon>Magnoliopsida</taxon>
        <taxon>Liliopsida</taxon>
        <taxon>Poales</taxon>
        <taxon>Poaceae</taxon>
        <taxon>PACMAD clade</taxon>
        <taxon>Panicoideae</taxon>
        <taxon>Panicodae</taxon>
        <taxon>Paniceae</taxon>
        <taxon>Panicinae</taxon>
        <taxon>Panicum</taxon>
        <taxon>Panicum sect. Hiantes</taxon>
    </lineage>
</organism>
<dbReference type="AlphaFoldDB" id="A0A8T0RBQ5"/>
<sequence length="166" mass="17454">MVMPLSVIFPCRIEESAGGRTARGPAADPAACRPQHHELLSAPAAGAAAAGSGEESRAQPPSPAREARPEAATGYGGAALAIPAPNRSARGKPQRTGRCQIHDHQRWIFNRQRIGIASRRPHGSRVGFHRRASAVRQWRGRGEEGARALGQGGGAARVALGRRGGR</sequence>
<reference evidence="2" key="1">
    <citation type="submission" date="2020-05" db="EMBL/GenBank/DDBJ databases">
        <title>WGS assembly of Panicum virgatum.</title>
        <authorList>
            <person name="Lovell J.T."/>
            <person name="Jenkins J."/>
            <person name="Shu S."/>
            <person name="Juenger T.E."/>
            <person name="Schmutz J."/>
        </authorList>
    </citation>
    <scope>NUCLEOTIDE SEQUENCE</scope>
    <source>
        <strain evidence="2">AP13</strain>
    </source>
</reference>
<comment type="caution">
    <text evidence="2">The sequence shown here is derived from an EMBL/GenBank/DDBJ whole genome shotgun (WGS) entry which is preliminary data.</text>
</comment>
<evidence type="ECO:0000256" key="1">
    <source>
        <dbReference type="SAM" id="MobiDB-lite"/>
    </source>
</evidence>
<feature type="region of interest" description="Disordered" evidence="1">
    <location>
        <begin position="143"/>
        <end position="166"/>
    </location>
</feature>